<evidence type="ECO:0000313" key="2">
    <source>
        <dbReference type="EMBL" id="KAK4314146.1"/>
    </source>
</evidence>
<name>A0AAE1PSR5_9EUCA</name>
<feature type="region of interest" description="Disordered" evidence="1">
    <location>
        <begin position="86"/>
        <end position="106"/>
    </location>
</feature>
<comment type="caution">
    <text evidence="2">The sequence shown here is derived from an EMBL/GenBank/DDBJ whole genome shotgun (WGS) entry which is preliminary data.</text>
</comment>
<accession>A0AAE1PSR5</accession>
<feature type="region of interest" description="Disordered" evidence="1">
    <location>
        <begin position="35"/>
        <end position="67"/>
    </location>
</feature>
<dbReference type="Proteomes" id="UP001292094">
    <property type="component" value="Unassembled WGS sequence"/>
</dbReference>
<dbReference type="AlphaFoldDB" id="A0AAE1PSR5"/>
<evidence type="ECO:0000313" key="3">
    <source>
        <dbReference type="Proteomes" id="UP001292094"/>
    </source>
</evidence>
<feature type="compositionally biased region" description="Low complexity" evidence="1">
    <location>
        <begin position="45"/>
        <end position="57"/>
    </location>
</feature>
<gene>
    <name evidence="2" type="ORF">Pmani_014565</name>
</gene>
<feature type="compositionally biased region" description="Polar residues" evidence="1">
    <location>
        <begin position="35"/>
        <end position="44"/>
    </location>
</feature>
<evidence type="ECO:0000256" key="1">
    <source>
        <dbReference type="SAM" id="MobiDB-lite"/>
    </source>
</evidence>
<sequence length="106" mass="11723">MRSFPPSEHHAAQGIGRWVPAYWNSCELAIYKTDSSSHTGTEINPQPSTSSAQASPAFVPTLSEENEVIYKESEKDKTEWDEEKEAAAAAVMSQGLNARPQTREKI</sequence>
<dbReference type="EMBL" id="JAWZYT010001239">
    <property type="protein sequence ID" value="KAK4314146.1"/>
    <property type="molecule type" value="Genomic_DNA"/>
</dbReference>
<proteinExistence type="predicted"/>
<keyword evidence="3" id="KW-1185">Reference proteome</keyword>
<reference evidence="2" key="1">
    <citation type="submission" date="2023-11" db="EMBL/GenBank/DDBJ databases">
        <title>Genome assemblies of two species of porcelain crab, Petrolisthes cinctipes and Petrolisthes manimaculis (Anomura: Porcellanidae).</title>
        <authorList>
            <person name="Angst P."/>
        </authorList>
    </citation>
    <scope>NUCLEOTIDE SEQUENCE</scope>
    <source>
        <strain evidence="2">PB745_02</strain>
        <tissue evidence="2">Gill</tissue>
    </source>
</reference>
<organism evidence="2 3">
    <name type="scientific">Petrolisthes manimaculis</name>
    <dbReference type="NCBI Taxonomy" id="1843537"/>
    <lineage>
        <taxon>Eukaryota</taxon>
        <taxon>Metazoa</taxon>
        <taxon>Ecdysozoa</taxon>
        <taxon>Arthropoda</taxon>
        <taxon>Crustacea</taxon>
        <taxon>Multicrustacea</taxon>
        <taxon>Malacostraca</taxon>
        <taxon>Eumalacostraca</taxon>
        <taxon>Eucarida</taxon>
        <taxon>Decapoda</taxon>
        <taxon>Pleocyemata</taxon>
        <taxon>Anomura</taxon>
        <taxon>Galatheoidea</taxon>
        <taxon>Porcellanidae</taxon>
        <taxon>Petrolisthes</taxon>
    </lineage>
</organism>
<protein>
    <submittedName>
        <fullName evidence="2">Uncharacterized protein</fullName>
    </submittedName>
</protein>